<evidence type="ECO:0000313" key="1">
    <source>
        <dbReference type="EMBL" id="MPM57919.1"/>
    </source>
</evidence>
<proteinExistence type="predicted"/>
<protein>
    <submittedName>
        <fullName evidence="1">Uncharacterized protein</fullName>
    </submittedName>
</protein>
<gene>
    <name evidence="1" type="ORF">SDC9_104748</name>
</gene>
<accession>A0A645AXS7</accession>
<dbReference type="AlphaFoldDB" id="A0A645AXS7"/>
<comment type="caution">
    <text evidence="1">The sequence shown here is derived from an EMBL/GenBank/DDBJ whole genome shotgun (WGS) entry which is preliminary data.</text>
</comment>
<sequence length="36" mass="4170">MTPNKCLNPFLEVFIFIPLFYCSLCETVDMTVLKAK</sequence>
<reference evidence="1" key="1">
    <citation type="submission" date="2019-08" db="EMBL/GenBank/DDBJ databases">
        <authorList>
            <person name="Kucharzyk K."/>
            <person name="Murdoch R.W."/>
            <person name="Higgins S."/>
            <person name="Loffler F."/>
        </authorList>
    </citation>
    <scope>NUCLEOTIDE SEQUENCE</scope>
</reference>
<name>A0A645AXS7_9ZZZZ</name>
<dbReference type="EMBL" id="VSSQ01016510">
    <property type="protein sequence ID" value="MPM57919.1"/>
    <property type="molecule type" value="Genomic_DNA"/>
</dbReference>
<organism evidence="1">
    <name type="scientific">bioreactor metagenome</name>
    <dbReference type="NCBI Taxonomy" id="1076179"/>
    <lineage>
        <taxon>unclassified sequences</taxon>
        <taxon>metagenomes</taxon>
        <taxon>ecological metagenomes</taxon>
    </lineage>
</organism>